<keyword evidence="2" id="KW-1185">Reference proteome</keyword>
<reference evidence="1 2" key="1">
    <citation type="journal article" date="2015" name="Sci. Rep.">
        <title>Unraveling adaptation of Pontibacter korlensis to radiation and infertility in desert through complete genome and comparative transcriptomic analysis.</title>
        <authorList>
            <person name="Dai J."/>
            <person name="Dai W."/>
            <person name="Qiu C."/>
            <person name="Yang Z."/>
            <person name="Zhang Y."/>
            <person name="Zhou M."/>
            <person name="Zhang L."/>
            <person name="Fang C."/>
            <person name="Gao Q."/>
            <person name="Yang Q."/>
            <person name="Li X."/>
            <person name="Wang Z."/>
            <person name="Wang Z."/>
            <person name="Jia Z."/>
            <person name="Chen X."/>
        </authorList>
    </citation>
    <scope>NUCLEOTIDE SEQUENCE [LARGE SCALE GENOMIC DNA]</scope>
    <source>
        <strain evidence="1 2">X14-1T</strain>
    </source>
</reference>
<evidence type="ECO:0000313" key="2">
    <source>
        <dbReference type="Proteomes" id="UP000033109"/>
    </source>
</evidence>
<dbReference type="EMBL" id="CP009621">
    <property type="protein sequence ID" value="AKD03551.1"/>
    <property type="molecule type" value="Genomic_DNA"/>
</dbReference>
<dbReference type="KEGG" id="pko:PKOR_10925"/>
<dbReference type="PATRIC" id="fig|400092.3.peg.2385"/>
<organism evidence="1 2">
    <name type="scientific">Pontibacter korlensis</name>
    <dbReference type="NCBI Taxonomy" id="400092"/>
    <lineage>
        <taxon>Bacteria</taxon>
        <taxon>Pseudomonadati</taxon>
        <taxon>Bacteroidota</taxon>
        <taxon>Cytophagia</taxon>
        <taxon>Cytophagales</taxon>
        <taxon>Hymenobacteraceae</taxon>
        <taxon>Pontibacter</taxon>
    </lineage>
</organism>
<dbReference type="Proteomes" id="UP000033109">
    <property type="component" value="Chromosome"/>
</dbReference>
<sequence>MPKERLSLQISGSYVPVLEYRVVFPHGVDEQQQFALQAYHAHHPALFPCVDALVNSPQGSVVPACHQGREVKGRPYPAVAFLGYPGLAPDAGAGLPFHHIEAGVAGELFGVVYEGKAPVVCLRAHLSSWLKLLVLLSKVATWEKHRPELGEGLQTQAVKLNLAMSMPRTVL</sequence>
<dbReference type="AlphaFoldDB" id="A0A0E3UXG2"/>
<protein>
    <submittedName>
        <fullName evidence="1">Uncharacterized protein</fullName>
    </submittedName>
</protein>
<name>A0A0E3UXG2_9BACT</name>
<evidence type="ECO:0000313" key="1">
    <source>
        <dbReference type="EMBL" id="AKD03551.1"/>
    </source>
</evidence>
<gene>
    <name evidence="1" type="ORF">PKOR_10925</name>
</gene>
<proteinExistence type="predicted"/>
<accession>A0A0E3UXG2</accession>
<dbReference type="HOGENOM" id="CLU_1561502_0_0_10"/>